<dbReference type="NCBIfam" id="TIGR00254">
    <property type="entry name" value="GGDEF"/>
    <property type="match status" value="1"/>
</dbReference>
<dbReference type="PANTHER" id="PTHR44757:SF2">
    <property type="entry name" value="BIOFILM ARCHITECTURE MAINTENANCE PROTEIN MBAA"/>
    <property type="match status" value="1"/>
</dbReference>
<keyword evidence="5" id="KW-1185">Reference proteome</keyword>
<dbReference type="InterPro" id="IPR001633">
    <property type="entry name" value="EAL_dom"/>
</dbReference>
<feature type="domain" description="EAL" evidence="2">
    <location>
        <begin position="550"/>
        <end position="804"/>
    </location>
</feature>
<dbReference type="Gene3D" id="3.30.70.270">
    <property type="match status" value="1"/>
</dbReference>
<gene>
    <name evidence="4" type="ORF">Q9312_06280</name>
</gene>
<dbReference type="EMBL" id="CP133548">
    <property type="protein sequence ID" value="WMS88520.1"/>
    <property type="molecule type" value="Genomic_DNA"/>
</dbReference>
<dbReference type="SMART" id="SM00052">
    <property type="entry name" value="EAL"/>
    <property type="match status" value="1"/>
</dbReference>
<dbReference type="FunFam" id="3.30.70.270:FF:000001">
    <property type="entry name" value="Diguanylate cyclase domain protein"/>
    <property type="match status" value="1"/>
</dbReference>
<dbReference type="InterPro" id="IPR029787">
    <property type="entry name" value="Nucleotide_cyclase"/>
</dbReference>
<comment type="cofactor">
    <cofactor evidence="1">
        <name>Mg(2+)</name>
        <dbReference type="ChEBI" id="CHEBI:18420"/>
    </cofactor>
</comment>
<dbReference type="PANTHER" id="PTHR44757">
    <property type="entry name" value="DIGUANYLATE CYCLASE DGCP"/>
    <property type="match status" value="1"/>
</dbReference>
<evidence type="ECO:0000256" key="1">
    <source>
        <dbReference type="ARBA" id="ARBA00001946"/>
    </source>
</evidence>
<dbReference type="InterPro" id="IPR003018">
    <property type="entry name" value="GAF"/>
</dbReference>
<dbReference type="RefSeq" id="WP_309203734.1">
    <property type="nucleotide sequence ID" value="NZ_CP133548.1"/>
</dbReference>
<dbReference type="GO" id="GO:0003824">
    <property type="term" value="F:catalytic activity"/>
    <property type="evidence" value="ECO:0007669"/>
    <property type="project" value="UniProtKB-ARBA"/>
</dbReference>
<dbReference type="CDD" id="cd01948">
    <property type="entry name" value="EAL"/>
    <property type="match status" value="1"/>
</dbReference>
<evidence type="ECO:0000313" key="5">
    <source>
        <dbReference type="Proteomes" id="UP001239782"/>
    </source>
</evidence>
<dbReference type="PROSITE" id="PS50883">
    <property type="entry name" value="EAL"/>
    <property type="match status" value="1"/>
</dbReference>
<dbReference type="PROSITE" id="PS50887">
    <property type="entry name" value="GGDEF"/>
    <property type="match status" value="1"/>
</dbReference>
<dbReference type="AlphaFoldDB" id="A0AA51RVZ8"/>
<accession>A0AA51RVZ8</accession>
<organism evidence="4 5">
    <name type="scientific">Pleionea litopenaei</name>
    <dbReference type="NCBI Taxonomy" id="3070815"/>
    <lineage>
        <taxon>Bacteria</taxon>
        <taxon>Pseudomonadati</taxon>
        <taxon>Pseudomonadota</taxon>
        <taxon>Gammaproteobacteria</taxon>
        <taxon>Oceanospirillales</taxon>
        <taxon>Pleioneaceae</taxon>
        <taxon>Pleionea</taxon>
    </lineage>
</organism>
<dbReference type="SMART" id="SM00267">
    <property type="entry name" value="GGDEF"/>
    <property type="match status" value="1"/>
</dbReference>
<dbReference type="InterPro" id="IPR029016">
    <property type="entry name" value="GAF-like_dom_sf"/>
</dbReference>
<dbReference type="Gene3D" id="3.30.450.40">
    <property type="match status" value="2"/>
</dbReference>
<dbReference type="CDD" id="cd01949">
    <property type="entry name" value="GGDEF"/>
    <property type="match status" value="1"/>
</dbReference>
<dbReference type="InterPro" id="IPR043128">
    <property type="entry name" value="Rev_trsase/Diguanyl_cyclase"/>
</dbReference>
<dbReference type="InterPro" id="IPR052155">
    <property type="entry name" value="Biofilm_reg_signaling"/>
</dbReference>
<protein>
    <submittedName>
        <fullName evidence="4">EAL domain-containing protein</fullName>
    </submittedName>
</protein>
<dbReference type="Pfam" id="PF13185">
    <property type="entry name" value="GAF_2"/>
    <property type="match status" value="1"/>
</dbReference>
<proteinExistence type="predicted"/>
<sequence>MEHDSVGKLLKSTSLFSDEQSIDGLTQSNEYLKALIEFVTSVIHINSVEEVVWLLTDRIIGKLGFEDCVVYLVDESTNQLNQVAAYGPKNPVEHQVLDPITLKFGEGVVGACASLKQPILINDTRLEENYIVDDAPRLSELAVPIIYEQKVIGVIDSEHSSSHFYTPHHKNTLEAIASVISTKYANVAAISKLEQTIEKLEEFKTLQQAVFDIAELVYLSSSLDDFYARLHRILLRLVRAESFFICLHNEQEGCLEFPYCFDMEMGGVFDFRIEQKDFPKSMTASVVLSQEPGLYQTQDIQKFWDQKKVLVKGKLPHSWLGIPFTTDDGVKGAVAIQNVNEIVEFTDKDVDLLVYISHQISIALKRKNDEALLQHLALHDDLSGLANRTLFLDRLKHALKRDRRNQHFQTAIMFLDLDRFKLVNDAYGHHMGDRLIKEVSQQIQSCLRSSDTLARLGGDEFAILVEDIDHVILVEQLAQRIIQQLNQPILLDDIPILTSVSIGIAQASQYIQEASEMVKLADNAMYQAKAEGKGRYVLCCTSEKSRVVDVLTIENELANAIKNDEFKLVYQPVLDLNSEKVVGFETLIRWFHPKKGIIYPDYFIDVAEKSGQIVEIDRLVLAKACKILESWQATSSSSVYLNVNVSSNSLATHDFLSRFQETTNAFQFSKSRLNVEITERALIDNLKQANVLLRSMKQLGHKVILDDFGTGYSSLSYLHQLPIDIVKIDRSFIMSLDEADASISIVRAIISLAQSLNMQVVAEGIEHVTQLTALQQLKAHFGQGYYFYKPLTSDDALALFYESS</sequence>
<feature type="domain" description="GGDEF" evidence="3">
    <location>
        <begin position="408"/>
        <end position="541"/>
    </location>
</feature>
<evidence type="ECO:0000313" key="4">
    <source>
        <dbReference type="EMBL" id="WMS88520.1"/>
    </source>
</evidence>
<dbReference type="SMART" id="SM00065">
    <property type="entry name" value="GAF"/>
    <property type="match status" value="1"/>
</dbReference>
<dbReference type="Proteomes" id="UP001239782">
    <property type="component" value="Chromosome"/>
</dbReference>
<name>A0AA51RVZ8_9GAMM</name>
<reference evidence="4 5" key="1">
    <citation type="submission" date="2023-08" db="EMBL/GenBank/DDBJ databases">
        <title>Pleionea litopenaei sp. nov., isolated from stomach of juvenile Litopenaeus vannamei.</title>
        <authorList>
            <person name="Rho A.M."/>
            <person name="Hwang C.Y."/>
        </authorList>
    </citation>
    <scope>NUCLEOTIDE SEQUENCE [LARGE SCALE GENOMIC DNA]</scope>
    <source>
        <strain evidence="4 5">HL-JVS1</strain>
    </source>
</reference>
<evidence type="ECO:0000259" key="3">
    <source>
        <dbReference type="PROSITE" id="PS50887"/>
    </source>
</evidence>
<dbReference type="Pfam" id="PF00563">
    <property type="entry name" value="EAL"/>
    <property type="match status" value="1"/>
</dbReference>
<dbReference type="Gene3D" id="3.20.20.450">
    <property type="entry name" value="EAL domain"/>
    <property type="match status" value="1"/>
</dbReference>
<dbReference type="Pfam" id="PF00990">
    <property type="entry name" value="GGDEF"/>
    <property type="match status" value="1"/>
</dbReference>
<dbReference type="SUPFAM" id="SSF55073">
    <property type="entry name" value="Nucleotide cyclase"/>
    <property type="match status" value="1"/>
</dbReference>
<dbReference type="KEGG" id="plei:Q9312_06280"/>
<dbReference type="InterPro" id="IPR035919">
    <property type="entry name" value="EAL_sf"/>
</dbReference>
<evidence type="ECO:0000259" key="2">
    <source>
        <dbReference type="PROSITE" id="PS50883"/>
    </source>
</evidence>
<dbReference type="SUPFAM" id="SSF55781">
    <property type="entry name" value="GAF domain-like"/>
    <property type="match status" value="2"/>
</dbReference>
<dbReference type="SUPFAM" id="SSF141868">
    <property type="entry name" value="EAL domain-like"/>
    <property type="match status" value="1"/>
</dbReference>
<dbReference type="InterPro" id="IPR000160">
    <property type="entry name" value="GGDEF_dom"/>
</dbReference>